<protein>
    <submittedName>
        <fullName evidence="1">ATPase</fullName>
    </submittedName>
</protein>
<dbReference type="PANTHER" id="PTHR13696:SF96">
    <property type="entry name" value="COBQ_COBB_MIND_PARA NUCLEOTIDE BINDING DOMAIN-CONTAINING PROTEIN"/>
    <property type="match status" value="1"/>
</dbReference>
<keyword evidence="2" id="KW-1185">Reference proteome</keyword>
<dbReference type="RefSeq" id="WP_116392977.1">
    <property type="nucleotide sequence ID" value="NZ_CAXQPM010000031.1"/>
</dbReference>
<accession>A0A371RLJ6</accession>
<comment type="caution">
    <text evidence="1">The sequence shown here is derived from an EMBL/GenBank/DDBJ whole genome shotgun (WGS) entry which is preliminary data.</text>
</comment>
<dbReference type="InterPro" id="IPR015223">
    <property type="entry name" value="MipZ"/>
</dbReference>
<evidence type="ECO:0000313" key="2">
    <source>
        <dbReference type="Proteomes" id="UP000264589"/>
    </source>
</evidence>
<organism evidence="1 2">
    <name type="scientific">Parvularcula marina</name>
    <dbReference type="NCBI Taxonomy" id="2292771"/>
    <lineage>
        <taxon>Bacteria</taxon>
        <taxon>Pseudomonadati</taxon>
        <taxon>Pseudomonadota</taxon>
        <taxon>Alphaproteobacteria</taxon>
        <taxon>Parvularculales</taxon>
        <taxon>Parvularculaceae</taxon>
        <taxon>Parvularcula</taxon>
    </lineage>
</organism>
<dbReference type="Proteomes" id="UP000264589">
    <property type="component" value="Unassembled WGS sequence"/>
</dbReference>
<dbReference type="InParanoid" id="A0A371RLJ6"/>
<dbReference type="Gene3D" id="3.40.50.300">
    <property type="entry name" value="P-loop containing nucleotide triphosphate hydrolases"/>
    <property type="match status" value="1"/>
</dbReference>
<dbReference type="InterPro" id="IPR027417">
    <property type="entry name" value="P-loop_NTPase"/>
</dbReference>
<evidence type="ECO:0000313" key="1">
    <source>
        <dbReference type="EMBL" id="RFB06342.1"/>
    </source>
</evidence>
<dbReference type="SUPFAM" id="SSF52540">
    <property type="entry name" value="P-loop containing nucleoside triphosphate hydrolases"/>
    <property type="match status" value="1"/>
</dbReference>
<reference evidence="1 2" key="1">
    <citation type="submission" date="2018-08" db="EMBL/GenBank/DDBJ databases">
        <title>Parvularcula sp. SM1705, isolated from surface water of the South Sea China.</title>
        <authorList>
            <person name="Sun L."/>
        </authorList>
    </citation>
    <scope>NUCLEOTIDE SEQUENCE [LARGE SCALE GENOMIC DNA]</scope>
    <source>
        <strain evidence="1 2">SM1705</strain>
    </source>
</reference>
<name>A0A371RLJ6_9PROT</name>
<dbReference type="InterPro" id="IPR050678">
    <property type="entry name" value="DNA_Partitioning_ATPase"/>
</dbReference>
<sequence length="277" mass="30705">MTHVIVVGNEKGGSGKTTVAMHLIVALLKSGKKVGCLDLDLRQKSLWRYLENRAKWGVLNELSTAELPMPVFLPIQGNQHDSRYTAKKQETEEFGRTLLEFANCDFLVIDTPGADTHLSRLAHMHADTIVTPLNDSFIDYDMLAQIDPETGKIKGPSLYAEVVWSARQHRASAGLHGGIDWLVVRNRMSATRSLNKAAVGERITELSKRIQFRTSKGFGERVIYRELFTSGMTLLDLGTRGAPRKFGSMSHLAARNELRGFLAAMNLPAMAREAEAA</sequence>
<dbReference type="AlphaFoldDB" id="A0A371RLJ6"/>
<dbReference type="OrthoDB" id="13869at2"/>
<dbReference type="EMBL" id="QUQO01000001">
    <property type="protein sequence ID" value="RFB06342.1"/>
    <property type="molecule type" value="Genomic_DNA"/>
</dbReference>
<dbReference type="PANTHER" id="PTHR13696">
    <property type="entry name" value="P-LOOP CONTAINING NUCLEOSIDE TRIPHOSPHATE HYDROLASE"/>
    <property type="match status" value="1"/>
</dbReference>
<proteinExistence type="predicted"/>
<gene>
    <name evidence="1" type="ORF">DX908_04040</name>
</gene>
<dbReference type="CDD" id="cd02042">
    <property type="entry name" value="ParAB_family"/>
    <property type="match status" value="1"/>
</dbReference>
<dbReference type="Pfam" id="PF09140">
    <property type="entry name" value="MipZ"/>
    <property type="match status" value="1"/>
</dbReference>